<dbReference type="Pfam" id="PF03287">
    <property type="entry name" value="Pox_C7_F8A"/>
    <property type="match status" value="1"/>
</dbReference>
<dbReference type="GO" id="GO:0016032">
    <property type="term" value="P:viral process"/>
    <property type="evidence" value="ECO:0007669"/>
    <property type="project" value="InterPro"/>
</dbReference>
<name>A0A881SY27_SWPV</name>
<evidence type="ECO:0000256" key="1">
    <source>
        <dbReference type="SAM" id="MobiDB-lite"/>
    </source>
</evidence>
<reference evidence="2" key="1">
    <citation type="journal article" date="2021" name="Arch. Virol.">
        <title>First complete genome characterization of swinepox virus directly from a clinical sample indicates divergence of a Eurasian-lineage virus.</title>
        <authorList>
            <person name="Aasdev A."/>
            <person name="Mishra A."/>
            <person name="Bora D.P."/>
            <person name="Kurkure N.V."/>
            <person name="Barman N.N."/>
            <person name="Raut A.A."/>
        </authorList>
    </citation>
    <scope>NUCLEOTIDE SEQUENCE</scope>
    <source>
        <strain evidence="2">SwPV/India-Assam/16</strain>
    </source>
</reference>
<feature type="region of interest" description="Disordered" evidence="1">
    <location>
        <begin position="169"/>
        <end position="190"/>
    </location>
</feature>
<organism evidence="2">
    <name type="scientific">Swinepox virus</name>
    <name type="common">SWPV</name>
    <dbReference type="NCBI Taxonomy" id="10276"/>
    <lineage>
        <taxon>Viruses</taxon>
        <taxon>Varidnaviria</taxon>
        <taxon>Bamfordvirae</taxon>
        <taxon>Nucleocytoviricota</taxon>
        <taxon>Pokkesviricetes</taxon>
        <taxon>Chitovirales</taxon>
        <taxon>Poxviridae</taxon>
        <taxon>Chordopoxvirinae</taxon>
        <taxon>Suipoxvirus</taxon>
        <taxon>Suipoxvirus swinepox</taxon>
    </lineage>
</organism>
<dbReference type="InterPro" id="IPR004967">
    <property type="entry name" value="Poxvirus_C7/F8A"/>
</dbReference>
<protein>
    <submittedName>
        <fullName evidence="2">Host range protein</fullName>
    </submittedName>
</protein>
<proteinExistence type="predicted"/>
<accession>A0A881SY27</accession>
<evidence type="ECO:0000313" key="2">
    <source>
        <dbReference type="EMBL" id="QQG31554.1"/>
    </source>
</evidence>
<dbReference type="Proteomes" id="UP000671927">
    <property type="component" value="Segment"/>
</dbReference>
<dbReference type="EMBL" id="MW036632">
    <property type="protein sequence ID" value="QQG31554.1"/>
    <property type="molecule type" value="Genomic_DNA"/>
</dbReference>
<organismHost>
    <name type="scientific">Sus scrofa</name>
    <name type="common">Pig</name>
    <dbReference type="NCBI Taxonomy" id="9823"/>
</organismHost>
<dbReference type="PIRSF" id="PIRSF003779">
    <property type="entry name" value="VAC_C7L"/>
    <property type="match status" value="1"/>
</dbReference>
<gene>
    <name evidence="2" type="primary">SwPV063</name>
</gene>
<sequence length="190" mass="22346">MGVTHELDIYLVSEDIAMKHVELHKGNSYGCILNIKSSCRKQMKIIFVLKPDWTEIDSIKPIQMEADGVYIDVTIIKQSFYEVIYCSNFTIYGDSVINIFSDIDRCTKQKYPIININIDKKKYEIIESGYTYIYIQSPIDKEDKLMHMRDDYVDEYNSSDDDCIDYYDCDYDDDEDDKNDDEDEDGEDDE</sequence>